<keyword evidence="4" id="KW-1185">Reference proteome</keyword>
<dbReference type="Pfam" id="PF00096">
    <property type="entry name" value="zf-C2H2"/>
    <property type="match status" value="1"/>
</dbReference>
<comment type="caution">
    <text evidence="3">The sequence shown here is derived from an EMBL/GenBank/DDBJ whole genome shotgun (WGS) entry which is preliminary data.</text>
</comment>
<reference evidence="3" key="1">
    <citation type="journal article" date="2021" name="Nat. Commun.">
        <title>Genetic determinants of endophytism in the Arabidopsis root mycobiome.</title>
        <authorList>
            <person name="Mesny F."/>
            <person name="Miyauchi S."/>
            <person name="Thiergart T."/>
            <person name="Pickel B."/>
            <person name="Atanasova L."/>
            <person name="Karlsson M."/>
            <person name="Huettel B."/>
            <person name="Barry K.W."/>
            <person name="Haridas S."/>
            <person name="Chen C."/>
            <person name="Bauer D."/>
            <person name="Andreopoulos W."/>
            <person name="Pangilinan J."/>
            <person name="LaButti K."/>
            <person name="Riley R."/>
            <person name="Lipzen A."/>
            <person name="Clum A."/>
            <person name="Drula E."/>
            <person name="Henrissat B."/>
            <person name="Kohler A."/>
            <person name="Grigoriev I.V."/>
            <person name="Martin F.M."/>
            <person name="Hacquard S."/>
        </authorList>
    </citation>
    <scope>NUCLEOTIDE SEQUENCE</scope>
    <source>
        <strain evidence="3">MPI-CAGE-CH-0230</strain>
    </source>
</reference>
<dbReference type="PROSITE" id="PS50157">
    <property type="entry name" value="ZINC_FINGER_C2H2_2"/>
    <property type="match status" value="1"/>
</dbReference>
<evidence type="ECO:0000313" key="4">
    <source>
        <dbReference type="Proteomes" id="UP000756346"/>
    </source>
</evidence>
<accession>A0A9P8XST4</accession>
<dbReference type="InterPro" id="IPR013087">
    <property type="entry name" value="Znf_C2H2_type"/>
</dbReference>
<proteinExistence type="predicted"/>
<dbReference type="GeneID" id="70180474"/>
<dbReference type="OrthoDB" id="6077919at2759"/>
<protein>
    <recommendedName>
        <fullName evidence="2">C2H2-type domain-containing protein</fullName>
    </recommendedName>
</protein>
<keyword evidence="1" id="KW-0862">Zinc</keyword>
<dbReference type="Pfam" id="PF12874">
    <property type="entry name" value="zf-met"/>
    <property type="match status" value="1"/>
</dbReference>
<dbReference type="SMART" id="SM00355">
    <property type="entry name" value="ZnF_C2H2"/>
    <property type="match status" value="2"/>
</dbReference>
<evidence type="ECO:0000259" key="2">
    <source>
        <dbReference type="PROSITE" id="PS50157"/>
    </source>
</evidence>
<dbReference type="PROSITE" id="PS00028">
    <property type="entry name" value="ZINC_FINGER_C2H2_1"/>
    <property type="match status" value="1"/>
</dbReference>
<dbReference type="GO" id="GO:0008270">
    <property type="term" value="F:zinc ion binding"/>
    <property type="evidence" value="ECO:0007669"/>
    <property type="project" value="UniProtKB-KW"/>
</dbReference>
<keyword evidence="1" id="KW-0479">Metal-binding</keyword>
<gene>
    <name evidence="3" type="ORF">B0I36DRAFT_256317</name>
</gene>
<evidence type="ECO:0000256" key="1">
    <source>
        <dbReference type="PROSITE-ProRule" id="PRU00042"/>
    </source>
</evidence>
<dbReference type="RefSeq" id="XP_046004908.1">
    <property type="nucleotide sequence ID" value="XM_046150928.1"/>
</dbReference>
<dbReference type="Proteomes" id="UP000756346">
    <property type="component" value="Unassembled WGS sequence"/>
</dbReference>
<sequence length="170" mass="19620">SLWSTSQHLNSRIHRGTNIACPFCDRSYATATGLIHHIETGSCPQAPNLNRDQIYRIIRSKDSHGVMTKNLLDWHGSDSYEATGRAWNGYAYECYLCHRSFTTLKGLNQHLGSPVHQQSFYHCPKRDYRQDFKNLAGLINHLESEKCGFMRFNDVQNRAQDMMRNGRLLT</sequence>
<name>A0A9P8XST4_9PEZI</name>
<dbReference type="EMBL" id="JAGTJQ010000014">
    <property type="protein sequence ID" value="KAH7012643.1"/>
    <property type="molecule type" value="Genomic_DNA"/>
</dbReference>
<keyword evidence="1" id="KW-0863">Zinc-finger</keyword>
<feature type="non-terminal residue" evidence="3">
    <location>
        <position position="1"/>
    </location>
</feature>
<evidence type="ECO:0000313" key="3">
    <source>
        <dbReference type="EMBL" id="KAH7012643.1"/>
    </source>
</evidence>
<organism evidence="3 4">
    <name type="scientific">Microdochium trichocladiopsis</name>
    <dbReference type="NCBI Taxonomy" id="1682393"/>
    <lineage>
        <taxon>Eukaryota</taxon>
        <taxon>Fungi</taxon>
        <taxon>Dikarya</taxon>
        <taxon>Ascomycota</taxon>
        <taxon>Pezizomycotina</taxon>
        <taxon>Sordariomycetes</taxon>
        <taxon>Xylariomycetidae</taxon>
        <taxon>Xylariales</taxon>
        <taxon>Microdochiaceae</taxon>
        <taxon>Microdochium</taxon>
    </lineage>
</organism>
<feature type="domain" description="C2H2-type" evidence="2">
    <location>
        <begin position="92"/>
        <end position="116"/>
    </location>
</feature>
<dbReference type="AlphaFoldDB" id="A0A9P8XST4"/>